<dbReference type="AlphaFoldDB" id="A0A4U8YP85"/>
<evidence type="ECO:0000259" key="1">
    <source>
        <dbReference type="Pfam" id="PF01243"/>
    </source>
</evidence>
<name>A0A4U8YP85_9BACT</name>
<dbReference type="Pfam" id="PF01243">
    <property type="entry name" value="PNPOx_N"/>
    <property type="match status" value="1"/>
</dbReference>
<accession>A0A4U8YP85</accession>
<dbReference type="InterPro" id="IPR011576">
    <property type="entry name" value="Pyridox_Oxase_N"/>
</dbReference>
<evidence type="ECO:0000313" key="2">
    <source>
        <dbReference type="EMBL" id="VFQ45494.1"/>
    </source>
</evidence>
<organism evidence="2 3">
    <name type="scientific">Desulfoluna butyratoxydans</name>
    <dbReference type="NCBI Taxonomy" id="231438"/>
    <lineage>
        <taxon>Bacteria</taxon>
        <taxon>Pseudomonadati</taxon>
        <taxon>Thermodesulfobacteriota</taxon>
        <taxon>Desulfobacteria</taxon>
        <taxon>Desulfobacterales</taxon>
        <taxon>Desulfolunaceae</taxon>
        <taxon>Desulfoluna</taxon>
    </lineage>
</organism>
<keyword evidence="3" id="KW-1185">Reference proteome</keyword>
<dbReference type="Proteomes" id="UP000507962">
    <property type="component" value="Unassembled WGS sequence"/>
</dbReference>
<dbReference type="EMBL" id="CAADHO010000005">
    <property type="protein sequence ID" value="VFQ45494.1"/>
    <property type="molecule type" value="Genomic_DNA"/>
</dbReference>
<dbReference type="InterPro" id="IPR012349">
    <property type="entry name" value="Split_barrel_FMN-bd"/>
</dbReference>
<gene>
    <name evidence="2" type="ORF">MSL71_31520</name>
</gene>
<reference evidence="2 3" key="1">
    <citation type="submission" date="2019-03" db="EMBL/GenBank/DDBJ databases">
        <authorList>
            <person name="Nijsse B."/>
        </authorList>
    </citation>
    <scope>NUCLEOTIDE SEQUENCE [LARGE SCALE GENOMIC DNA]</scope>
    <source>
        <strain evidence="2">Desulfoluna butyratoxydans MSL71</strain>
    </source>
</reference>
<dbReference type="SUPFAM" id="SSF50475">
    <property type="entry name" value="FMN-binding split barrel"/>
    <property type="match status" value="1"/>
</dbReference>
<dbReference type="Gene3D" id="2.30.110.10">
    <property type="entry name" value="Electron Transport, Fmn-binding Protein, Chain A"/>
    <property type="match status" value="1"/>
</dbReference>
<protein>
    <submittedName>
        <fullName evidence="2">Pyridoxamine 5'-phosphate oxidase putative</fullName>
    </submittedName>
</protein>
<evidence type="ECO:0000313" key="3">
    <source>
        <dbReference type="Proteomes" id="UP000507962"/>
    </source>
</evidence>
<proteinExistence type="predicted"/>
<sequence length="150" mass="16792">MTHHAAVVRMIRSLLDAQRLGVLSTHCRGHPYASLVAYGVTDDFSRLFFATPRSTRKYANMTEDDRVAMLIDSRSNAEADFHEARAVTITGRVSEPGEDAAAPLKALFLSRHPYLCDFVTAPSCAFMVVKVRRCIFVERFQNVTEIEVSP</sequence>
<feature type="domain" description="Pyridoxamine 5'-phosphate oxidase N-terminal" evidence="1">
    <location>
        <begin position="11"/>
        <end position="96"/>
    </location>
</feature>